<proteinExistence type="predicted"/>
<dbReference type="HOGENOM" id="CLU_1616687_0_0_0"/>
<protein>
    <submittedName>
        <fullName evidence="1">Uncharacterized protein</fullName>
    </submittedName>
</protein>
<dbReference type="STRING" id="682795.AciX8_0996"/>
<reference evidence="1 2" key="1">
    <citation type="submission" date="2011-11" db="EMBL/GenBank/DDBJ databases">
        <title>Complete sequence of Granulicella mallensis MP5ACTX8.</title>
        <authorList>
            <consortium name="US DOE Joint Genome Institute"/>
            <person name="Lucas S."/>
            <person name="Copeland A."/>
            <person name="Lapidus A."/>
            <person name="Cheng J.-F."/>
            <person name="Goodwin L."/>
            <person name="Pitluck S."/>
            <person name="Peters L."/>
            <person name="Lu M."/>
            <person name="Detter J.C."/>
            <person name="Han C."/>
            <person name="Tapia R."/>
            <person name="Land M."/>
            <person name="Hauser L."/>
            <person name="Kyrpides N."/>
            <person name="Ivanova N."/>
            <person name="Mikhailova N."/>
            <person name="Pagani I."/>
            <person name="Rawat S."/>
            <person name="Mannisto M."/>
            <person name="Haggblom M."/>
            <person name="Woyke T."/>
        </authorList>
    </citation>
    <scope>NUCLEOTIDE SEQUENCE [LARGE SCALE GENOMIC DNA]</scope>
    <source>
        <strain evidence="2">ATCC BAA-1857 / DSM 23137 / MP5ACTX8</strain>
    </source>
</reference>
<dbReference type="KEGG" id="gma:AciX8_0996"/>
<accession>G8NV54</accession>
<gene>
    <name evidence="1" type="ordered locus">AciX8_0996</name>
</gene>
<dbReference type="AlphaFoldDB" id="G8NV54"/>
<sequence precursor="true">MKKREQGMIVVALMFLFGASGLAVSQGIPSQRHGGLVLKDLPIPKGARVIGLEVHLAAGAFDSLAEIPVGWHVVVDNDPSWQANFEAHASAGAEGLDESTVQNLWLEVIKNEVGDRKFIASGWVILTSNAEKERRIPLSSYNFDFVERYPRHRLHDPDAPGHWR</sequence>
<name>G8NV54_GRAMM</name>
<dbReference type="RefSeq" id="WP_014264225.1">
    <property type="nucleotide sequence ID" value="NC_016631.1"/>
</dbReference>
<organism evidence="1 2">
    <name type="scientific">Granulicella mallensis (strain ATCC BAA-1857 / DSM 23137 / MP5ACTX8)</name>
    <dbReference type="NCBI Taxonomy" id="682795"/>
    <lineage>
        <taxon>Bacteria</taxon>
        <taxon>Pseudomonadati</taxon>
        <taxon>Acidobacteriota</taxon>
        <taxon>Terriglobia</taxon>
        <taxon>Terriglobales</taxon>
        <taxon>Acidobacteriaceae</taxon>
        <taxon>Granulicella</taxon>
    </lineage>
</organism>
<keyword evidence="2" id="KW-1185">Reference proteome</keyword>
<dbReference type="Proteomes" id="UP000007113">
    <property type="component" value="Chromosome"/>
</dbReference>
<evidence type="ECO:0000313" key="2">
    <source>
        <dbReference type="Proteomes" id="UP000007113"/>
    </source>
</evidence>
<evidence type="ECO:0000313" key="1">
    <source>
        <dbReference type="EMBL" id="AEU35343.1"/>
    </source>
</evidence>
<dbReference type="EMBL" id="CP003130">
    <property type="protein sequence ID" value="AEU35343.1"/>
    <property type="molecule type" value="Genomic_DNA"/>
</dbReference>